<sequence length="446" mass="46210">MPPTRSPDPRPQPPQPPLPPARRPDPGPAHDPGRRQALLALVGLGVGVGMGVGPAGWATSARAAPSSLGVDLDAPPPGGWSAVLQVGPGRRLTRLGQALQAAPDGALIELDPGDHPAEPLLIEGRRALTVRARGPGTRLPAHGQAAEGKALWVVRGSTLRLRGLAFSGVRVADRNGAGIRFEGGTLALQDCRFEDCENGLLSGNDGVSELWLQDCHFDRNGAGDGRTHHLYVGAIARLTVLGCHFGGVRVGHLLKSRAHVSDVIGNRLSDDGGSASYELEFPNGGQVRALGNLIRQGPATRNPVLVSYGAEGLQGPAHRLDLVHNTLVNERSGDDAVWLRVSDGRAPAPPTVAVQVLNNLQVGTGRWQLPETAALAGNTQVPAAALQAPAQGDWRPRALSLRGAPPLAALTALTALTPTLRSGAARAPAWQPPDVAGAFSAARAGP</sequence>
<name>A0ABU9BCE0_9BURK</name>
<proteinExistence type="predicted"/>
<feature type="compositionally biased region" description="Pro residues" evidence="1">
    <location>
        <begin position="1"/>
        <end position="29"/>
    </location>
</feature>
<accession>A0ABU9BCE0</accession>
<dbReference type="PROSITE" id="PS51318">
    <property type="entry name" value="TAT"/>
    <property type="match status" value="1"/>
</dbReference>
<evidence type="ECO:0000313" key="2">
    <source>
        <dbReference type="EMBL" id="MEK8026360.1"/>
    </source>
</evidence>
<evidence type="ECO:0008006" key="4">
    <source>
        <dbReference type="Google" id="ProtNLM"/>
    </source>
</evidence>
<gene>
    <name evidence="2" type="ORF">AACH11_10365</name>
</gene>
<dbReference type="EMBL" id="JBBUTF010000008">
    <property type="protein sequence ID" value="MEK8026360.1"/>
    <property type="molecule type" value="Genomic_DNA"/>
</dbReference>
<protein>
    <recommendedName>
        <fullName evidence="4">Right handed beta helix domain-containing protein</fullName>
    </recommendedName>
</protein>
<dbReference type="RefSeq" id="WP_341374144.1">
    <property type="nucleotide sequence ID" value="NZ_JBBUTF010000008.1"/>
</dbReference>
<dbReference type="InterPro" id="IPR006311">
    <property type="entry name" value="TAT_signal"/>
</dbReference>
<keyword evidence="3" id="KW-1185">Reference proteome</keyword>
<evidence type="ECO:0000313" key="3">
    <source>
        <dbReference type="Proteomes" id="UP001368500"/>
    </source>
</evidence>
<dbReference type="InterPro" id="IPR012334">
    <property type="entry name" value="Pectin_lyas_fold"/>
</dbReference>
<comment type="caution">
    <text evidence="2">The sequence shown here is derived from an EMBL/GenBank/DDBJ whole genome shotgun (WGS) entry which is preliminary data.</text>
</comment>
<evidence type="ECO:0000256" key="1">
    <source>
        <dbReference type="SAM" id="MobiDB-lite"/>
    </source>
</evidence>
<organism evidence="2 3">
    <name type="scientific">Pseudaquabacterium rugosum</name>
    <dbReference type="NCBI Taxonomy" id="2984194"/>
    <lineage>
        <taxon>Bacteria</taxon>
        <taxon>Pseudomonadati</taxon>
        <taxon>Pseudomonadota</taxon>
        <taxon>Betaproteobacteria</taxon>
        <taxon>Burkholderiales</taxon>
        <taxon>Sphaerotilaceae</taxon>
        <taxon>Pseudaquabacterium</taxon>
    </lineage>
</organism>
<reference evidence="2 3" key="1">
    <citation type="submission" date="2024-04" db="EMBL/GenBank/DDBJ databases">
        <title>Novel species of the genus Ideonella isolated from streams.</title>
        <authorList>
            <person name="Lu H."/>
        </authorList>
    </citation>
    <scope>NUCLEOTIDE SEQUENCE [LARGE SCALE GENOMIC DNA]</scope>
    <source>
        <strain evidence="2 3">BYS139W</strain>
    </source>
</reference>
<dbReference type="InterPro" id="IPR011050">
    <property type="entry name" value="Pectin_lyase_fold/virulence"/>
</dbReference>
<dbReference type="SUPFAM" id="SSF51126">
    <property type="entry name" value="Pectin lyase-like"/>
    <property type="match status" value="1"/>
</dbReference>
<feature type="region of interest" description="Disordered" evidence="1">
    <location>
        <begin position="1"/>
        <end position="33"/>
    </location>
</feature>
<dbReference type="Gene3D" id="2.160.20.10">
    <property type="entry name" value="Single-stranded right-handed beta-helix, Pectin lyase-like"/>
    <property type="match status" value="1"/>
</dbReference>
<dbReference type="Proteomes" id="UP001368500">
    <property type="component" value="Unassembled WGS sequence"/>
</dbReference>